<organism evidence="1 2">
    <name type="scientific">Cyclobacterium xiamenense</name>
    <dbReference type="NCBI Taxonomy" id="1297121"/>
    <lineage>
        <taxon>Bacteria</taxon>
        <taxon>Pseudomonadati</taxon>
        <taxon>Bacteroidota</taxon>
        <taxon>Cytophagia</taxon>
        <taxon>Cytophagales</taxon>
        <taxon>Cyclobacteriaceae</taxon>
        <taxon>Cyclobacterium</taxon>
    </lineage>
</organism>
<protein>
    <recommendedName>
        <fullName evidence="3">Peptidase family M3</fullName>
    </recommendedName>
</protein>
<dbReference type="Proteomes" id="UP000199403">
    <property type="component" value="Unassembled WGS sequence"/>
</dbReference>
<sequence>MKAFYLHLIIPLTFVSLHSFGQEIFKNTLQDDVVLVTKKLITTYGKENNERIVRGVRHLSDLWFEENGNGAEFQEFCLKQFIPSGPELDNALHIAEQQFSAINGYQRELSLALDYPLVTMTRPITELDRFFSDSKITIDFFKSKLALAIALNFPYYTNEEKEAFGASWSRKKWAMVRLGDKFDFRSDPNKEPDPMPIPDELRDYTSRYILSMDHVVSPELEVLFPEGTRLNSHNGLRDEIKGLYYRDNPLEKQRVIRTIVMHIIYQTIPACMVGETAYYWEPIANKVYLKEGEKLVETAFKAEPDTRYKVLHHNMLSKMRQDANYPEGSTYLTRTFKNAQLSEEKIVSLLESVLNVPEKKAVAALIEKKIGRKLEPFDIWYTGFSDNTNYKMDELDQLIKEKYPTPMAFQQDLPNILKRIGFPDFEAEFFGNHVVVDPIPSGGHANGPQMKGAKAHLRIRFEKDGLDYKNYRVGMHEIGHTIQQNVGTYMSDYYLLKGIPSSPYTEAMADLIAYRNLIALGINEEYSAREKQDNALAAFWFVCEMGSEALHEIRVWHWLYDHPDATVEELKEATITIAKDIWNQYFADIFGVRDVPILAIYNHFISGALYLHSYPIGNIVVMQLEEQFEGKDFATEMIRTCKIGKLTPDLWMIEATGEPLSAKPLLSAMRHALEAYK</sequence>
<dbReference type="STRING" id="1416801.SAMN05192553_101146"/>
<dbReference type="RefSeq" id="WP_092168112.1">
    <property type="nucleotide sequence ID" value="NZ_FNZH01000001.1"/>
</dbReference>
<dbReference type="OrthoDB" id="1013043at2"/>
<dbReference type="SUPFAM" id="SSF55486">
    <property type="entry name" value="Metalloproteases ('zincins'), catalytic domain"/>
    <property type="match status" value="1"/>
</dbReference>
<accession>A0A1H6T756</accession>
<proteinExistence type="predicted"/>
<dbReference type="Gene3D" id="1.10.1370.30">
    <property type="match status" value="1"/>
</dbReference>
<keyword evidence="2" id="KW-1185">Reference proteome</keyword>
<name>A0A1H6T756_9BACT</name>
<evidence type="ECO:0000313" key="2">
    <source>
        <dbReference type="Proteomes" id="UP000199403"/>
    </source>
</evidence>
<evidence type="ECO:0000313" key="1">
    <source>
        <dbReference type="EMBL" id="SEI75909.1"/>
    </source>
</evidence>
<reference evidence="2" key="1">
    <citation type="submission" date="2016-10" db="EMBL/GenBank/DDBJ databases">
        <authorList>
            <person name="Varghese N."/>
            <person name="Submissions S."/>
        </authorList>
    </citation>
    <scope>NUCLEOTIDE SEQUENCE [LARGE SCALE GENOMIC DNA]</scope>
    <source>
        <strain evidence="2">IBRC-M 10761</strain>
    </source>
</reference>
<dbReference type="EMBL" id="FNZH01000001">
    <property type="protein sequence ID" value="SEI75909.1"/>
    <property type="molecule type" value="Genomic_DNA"/>
</dbReference>
<evidence type="ECO:0008006" key="3">
    <source>
        <dbReference type="Google" id="ProtNLM"/>
    </source>
</evidence>
<gene>
    <name evidence="1" type="ORF">SAMN05192553_101146</name>
</gene>
<dbReference type="AlphaFoldDB" id="A0A1H6T756"/>